<feature type="compositionally biased region" description="Basic and acidic residues" evidence="4">
    <location>
        <begin position="188"/>
        <end position="199"/>
    </location>
</feature>
<dbReference type="OrthoDB" id="274752at2759"/>
<dbReference type="Gene3D" id="2.40.50.140">
    <property type="entry name" value="Nucleic acid-binding proteins"/>
    <property type="match status" value="1"/>
</dbReference>
<proteinExistence type="inferred from homology"/>
<feature type="compositionally biased region" description="Polar residues" evidence="4">
    <location>
        <begin position="175"/>
        <end position="185"/>
    </location>
</feature>
<keyword evidence="6" id="KW-1185">Reference proteome</keyword>
<protein>
    <recommendedName>
        <fullName evidence="7">Nucleic acid-binding protein</fullName>
    </recommendedName>
</protein>
<comment type="similarity">
    <text evidence="1">Belongs to the universal ribosomal protein uS17 family.</text>
</comment>
<dbReference type="GO" id="GO:0006412">
    <property type="term" value="P:translation"/>
    <property type="evidence" value="ECO:0007669"/>
    <property type="project" value="InterPro"/>
</dbReference>
<organism evidence="5 6">
    <name type="scientific">Dendryphion nanum</name>
    <dbReference type="NCBI Taxonomy" id="256645"/>
    <lineage>
        <taxon>Eukaryota</taxon>
        <taxon>Fungi</taxon>
        <taxon>Dikarya</taxon>
        <taxon>Ascomycota</taxon>
        <taxon>Pezizomycotina</taxon>
        <taxon>Dothideomycetes</taxon>
        <taxon>Pleosporomycetidae</taxon>
        <taxon>Pleosporales</taxon>
        <taxon>Torulaceae</taxon>
        <taxon>Dendryphion</taxon>
    </lineage>
</organism>
<dbReference type="SUPFAM" id="SSF50249">
    <property type="entry name" value="Nucleic acid-binding proteins"/>
    <property type="match status" value="1"/>
</dbReference>
<dbReference type="EMBL" id="JAGMWT010000012">
    <property type="protein sequence ID" value="KAH7118911.1"/>
    <property type="molecule type" value="Genomic_DNA"/>
</dbReference>
<evidence type="ECO:0000313" key="5">
    <source>
        <dbReference type="EMBL" id="KAH7118911.1"/>
    </source>
</evidence>
<comment type="caution">
    <text evidence="5">The sequence shown here is derived from an EMBL/GenBank/DDBJ whole genome shotgun (WGS) entry which is preliminary data.</text>
</comment>
<keyword evidence="3" id="KW-0687">Ribonucleoprotein</keyword>
<keyword evidence="2" id="KW-0689">Ribosomal protein</keyword>
<gene>
    <name evidence="5" type="ORF">B0J11DRAFT_617211</name>
</gene>
<dbReference type="GO" id="GO:0003735">
    <property type="term" value="F:structural constituent of ribosome"/>
    <property type="evidence" value="ECO:0007669"/>
    <property type="project" value="InterPro"/>
</dbReference>
<dbReference type="GO" id="GO:0005840">
    <property type="term" value="C:ribosome"/>
    <property type="evidence" value="ECO:0007669"/>
    <property type="project" value="UniProtKB-KW"/>
</dbReference>
<dbReference type="AlphaFoldDB" id="A0A9P9DGS2"/>
<evidence type="ECO:0000256" key="2">
    <source>
        <dbReference type="ARBA" id="ARBA00022980"/>
    </source>
</evidence>
<evidence type="ECO:0000313" key="6">
    <source>
        <dbReference type="Proteomes" id="UP000700596"/>
    </source>
</evidence>
<accession>A0A9P9DGS2</accession>
<evidence type="ECO:0000256" key="4">
    <source>
        <dbReference type="SAM" id="MobiDB-lite"/>
    </source>
</evidence>
<feature type="region of interest" description="Disordered" evidence="4">
    <location>
        <begin position="170"/>
        <end position="199"/>
    </location>
</feature>
<dbReference type="Pfam" id="PF00366">
    <property type="entry name" value="Ribosomal_S17"/>
    <property type="match status" value="1"/>
</dbReference>
<dbReference type="GO" id="GO:1990904">
    <property type="term" value="C:ribonucleoprotein complex"/>
    <property type="evidence" value="ECO:0007669"/>
    <property type="project" value="UniProtKB-KW"/>
</dbReference>
<name>A0A9P9DGS2_9PLEO</name>
<evidence type="ECO:0008006" key="7">
    <source>
        <dbReference type="Google" id="ProtNLM"/>
    </source>
</evidence>
<reference evidence="5" key="1">
    <citation type="journal article" date="2021" name="Nat. Commun.">
        <title>Genetic determinants of endophytism in the Arabidopsis root mycobiome.</title>
        <authorList>
            <person name="Mesny F."/>
            <person name="Miyauchi S."/>
            <person name="Thiergart T."/>
            <person name="Pickel B."/>
            <person name="Atanasova L."/>
            <person name="Karlsson M."/>
            <person name="Huettel B."/>
            <person name="Barry K.W."/>
            <person name="Haridas S."/>
            <person name="Chen C."/>
            <person name="Bauer D."/>
            <person name="Andreopoulos W."/>
            <person name="Pangilinan J."/>
            <person name="LaButti K."/>
            <person name="Riley R."/>
            <person name="Lipzen A."/>
            <person name="Clum A."/>
            <person name="Drula E."/>
            <person name="Henrissat B."/>
            <person name="Kohler A."/>
            <person name="Grigoriev I.V."/>
            <person name="Martin F.M."/>
            <person name="Hacquard S."/>
        </authorList>
    </citation>
    <scope>NUCLEOTIDE SEQUENCE</scope>
    <source>
        <strain evidence="5">MPI-CAGE-CH-0243</strain>
    </source>
</reference>
<dbReference type="InterPro" id="IPR012340">
    <property type="entry name" value="NA-bd_OB-fold"/>
</dbReference>
<dbReference type="Proteomes" id="UP000700596">
    <property type="component" value="Unassembled WGS sequence"/>
</dbReference>
<dbReference type="InterPro" id="IPR000266">
    <property type="entry name" value="Ribosomal_uS17"/>
</dbReference>
<evidence type="ECO:0000256" key="3">
    <source>
        <dbReference type="ARBA" id="ARBA00023274"/>
    </source>
</evidence>
<evidence type="ECO:0000256" key="1">
    <source>
        <dbReference type="ARBA" id="ARBA00010254"/>
    </source>
</evidence>
<sequence length="218" mass="24238">MTSPLATVLRKNITSTKVGVVVSAGKMNKAVKVRIAERFWDKHIRKHFPSPKTYLVSDPNNSLVEGDVVRIASGNRTSHQIRHVVTAIVAPYGAPVEDRPPVPTEEERMAERMRKRLEKDVRSAQNGRGTSITRIKEARKAGYTIPDLATAFRNVKLEEGSAAAEAKIKEAHEGQTGQALTNKQRTQQRKELRAKAKEVWKAAEKAKKAKLQTVEPTS</sequence>